<accession>A0A1X1XWM3</accession>
<dbReference type="PANTHER" id="PTHR33495">
    <property type="entry name" value="ANTI-SIGMA FACTOR ANTAGONIST TM_1081-RELATED-RELATED"/>
    <property type="match status" value="1"/>
</dbReference>
<dbReference type="Proteomes" id="UP000193487">
    <property type="component" value="Unassembled WGS sequence"/>
</dbReference>
<evidence type="ECO:0000256" key="2">
    <source>
        <dbReference type="RuleBase" id="RU003749"/>
    </source>
</evidence>
<proteinExistence type="inferred from homology"/>
<dbReference type="CDD" id="cd07043">
    <property type="entry name" value="STAS_anti-anti-sigma_factors"/>
    <property type="match status" value="1"/>
</dbReference>
<evidence type="ECO:0000313" key="5">
    <source>
        <dbReference type="Proteomes" id="UP000193487"/>
    </source>
</evidence>
<protein>
    <recommendedName>
        <fullName evidence="2">Anti-sigma factor antagonist</fullName>
    </recommendedName>
</protein>
<dbReference type="InterPro" id="IPR036513">
    <property type="entry name" value="STAS_dom_sf"/>
</dbReference>
<sequence>MSAPDPISTSVEHLDGVVVLSVGGEVDLSTAPAFETAIDEALAEEPAILVVELSGMEFLASAGVRILAAAREKLGKSGQLAVVANSPVTRRPIELLGLDKTVALYPTLDDALTALQTSAED</sequence>
<evidence type="ECO:0000313" key="4">
    <source>
        <dbReference type="EMBL" id="ORW03263.1"/>
    </source>
</evidence>
<dbReference type="NCBIfam" id="TIGR00377">
    <property type="entry name" value="ant_ant_sig"/>
    <property type="match status" value="1"/>
</dbReference>
<keyword evidence="5" id="KW-1185">Reference proteome</keyword>
<dbReference type="PANTHER" id="PTHR33495:SF13">
    <property type="entry name" value="ANTI-SIGMA-F FACTOR ANTAGONIST RSFB"/>
    <property type="match status" value="1"/>
</dbReference>
<dbReference type="EMBL" id="LQPE01000122">
    <property type="protein sequence ID" value="ORW03263.1"/>
    <property type="molecule type" value="Genomic_DNA"/>
</dbReference>
<feature type="domain" description="STAS" evidence="3">
    <location>
        <begin position="7"/>
        <end position="115"/>
    </location>
</feature>
<dbReference type="SUPFAM" id="SSF52091">
    <property type="entry name" value="SpoIIaa-like"/>
    <property type="match status" value="1"/>
</dbReference>
<dbReference type="OrthoDB" id="3393696at2"/>
<comment type="similarity">
    <text evidence="1 2">Belongs to the anti-sigma-factor antagonist family.</text>
</comment>
<evidence type="ECO:0000256" key="1">
    <source>
        <dbReference type="ARBA" id="ARBA00009013"/>
    </source>
</evidence>
<comment type="caution">
    <text evidence="4">The sequence shown here is derived from an EMBL/GenBank/DDBJ whole genome shotgun (WGS) entry which is preliminary data.</text>
</comment>
<dbReference type="Gene3D" id="3.30.750.24">
    <property type="entry name" value="STAS domain"/>
    <property type="match status" value="1"/>
</dbReference>
<evidence type="ECO:0000259" key="3">
    <source>
        <dbReference type="PROSITE" id="PS50801"/>
    </source>
</evidence>
<dbReference type="Pfam" id="PF01740">
    <property type="entry name" value="STAS"/>
    <property type="match status" value="1"/>
</dbReference>
<dbReference type="AlphaFoldDB" id="A0A1X1XWM3"/>
<gene>
    <name evidence="4" type="ORF">AWC14_05480</name>
</gene>
<organism evidence="4 5">
    <name type="scientific">Mycobacterium kyorinense</name>
    <dbReference type="NCBI Taxonomy" id="487514"/>
    <lineage>
        <taxon>Bacteria</taxon>
        <taxon>Bacillati</taxon>
        <taxon>Actinomycetota</taxon>
        <taxon>Actinomycetes</taxon>
        <taxon>Mycobacteriales</taxon>
        <taxon>Mycobacteriaceae</taxon>
        <taxon>Mycobacterium</taxon>
    </lineage>
</organism>
<dbReference type="RefSeq" id="WP_045376140.1">
    <property type="nucleotide sequence ID" value="NZ_BBKA01000031.1"/>
</dbReference>
<dbReference type="GO" id="GO:0043856">
    <property type="term" value="F:anti-sigma factor antagonist activity"/>
    <property type="evidence" value="ECO:0007669"/>
    <property type="project" value="InterPro"/>
</dbReference>
<dbReference type="InterPro" id="IPR003658">
    <property type="entry name" value="Anti-sigma_ant"/>
</dbReference>
<name>A0A1X1XWM3_9MYCO</name>
<dbReference type="InterPro" id="IPR002645">
    <property type="entry name" value="STAS_dom"/>
</dbReference>
<reference evidence="4 5" key="1">
    <citation type="submission" date="2016-01" db="EMBL/GenBank/DDBJ databases">
        <title>The new phylogeny of the genus Mycobacterium.</title>
        <authorList>
            <person name="Tarcisio F."/>
            <person name="Conor M."/>
            <person name="Antonella G."/>
            <person name="Elisabetta G."/>
            <person name="Giulia F.S."/>
            <person name="Sara T."/>
            <person name="Anna F."/>
            <person name="Clotilde B."/>
            <person name="Roberto B."/>
            <person name="Veronica D.S."/>
            <person name="Fabio R."/>
            <person name="Monica P."/>
            <person name="Olivier J."/>
            <person name="Enrico T."/>
            <person name="Nicola S."/>
        </authorList>
    </citation>
    <scope>NUCLEOTIDE SEQUENCE [LARGE SCALE GENOMIC DNA]</scope>
    <source>
        <strain evidence="4 5">DSM 45166</strain>
    </source>
</reference>
<dbReference type="PROSITE" id="PS50801">
    <property type="entry name" value="STAS"/>
    <property type="match status" value="1"/>
</dbReference>